<accession>A0AAU7CLI3</accession>
<dbReference type="PROSITE" id="PS51257">
    <property type="entry name" value="PROKAR_LIPOPROTEIN"/>
    <property type="match status" value="1"/>
</dbReference>
<dbReference type="RefSeq" id="WP_406699001.1">
    <property type="nucleotide sequence ID" value="NZ_CP155447.1"/>
</dbReference>
<dbReference type="SUPFAM" id="SSF51735">
    <property type="entry name" value="NAD(P)-binding Rossmann-fold domains"/>
    <property type="match status" value="1"/>
</dbReference>
<dbReference type="PANTHER" id="PTHR43000">
    <property type="entry name" value="DTDP-D-GLUCOSE 4,6-DEHYDRATASE-RELATED"/>
    <property type="match status" value="1"/>
</dbReference>
<reference evidence="3" key="1">
    <citation type="submission" date="2024-05" db="EMBL/GenBank/DDBJ databases">
        <title>Planctomycetes of the genus Singulisphaera possess chitinolytic capabilities.</title>
        <authorList>
            <person name="Ivanova A."/>
        </authorList>
    </citation>
    <scope>NUCLEOTIDE SEQUENCE</scope>
    <source>
        <strain evidence="3">Ch08T</strain>
    </source>
</reference>
<sequence>MSTKTPIDRGKWVITGGAGFIGCHAAARLHAAGHRVVLVDNLSRRGADANLNWLQSQGVDQFIKADIRDASAMKDVLARHADADVVLHLAGQVAVTTSVADPRADFEANALGTFNVLEAVRTAAEGRPAVFYSSTNKVYGNLEHLEVALRDGRYAYADRPLGVDEDERLDFHSPYGCSKGAGDQYVRDYARIYGLKTVVFRQSCIYGTRQFGIEDQGWIAWFSIAATLGKQFTIFGDGKQIRDALWVEDLIALYQRAWERIDVAQGEVFNVGGGPSNTLSLLELVTAIEGAVGHPLHPGFADWRPGDQRVFVADIRKAKRLLDWSPEVSTAIGIERLLQWVRDHRDLLKSAGLA</sequence>
<comment type="similarity">
    <text evidence="1">Belongs to the NAD(P)-dependent epimerase/dehydratase family.</text>
</comment>
<dbReference type="InterPro" id="IPR001509">
    <property type="entry name" value="Epimerase_deHydtase"/>
</dbReference>
<dbReference type="AlphaFoldDB" id="A0AAU7CLI3"/>
<dbReference type="InterPro" id="IPR036291">
    <property type="entry name" value="NAD(P)-bd_dom_sf"/>
</dbReference>
<evidence type="ECO:0000259" key="2">
    <source>
        <dbReference type="Pfam" id="PF01370"/>
    </source>
</evidence>
<gene>
    <name evidence="3" type="ORF">V5E97_08955</name>
</gene>
<protein>
    <submittedName>
        <fullName evidence="3">SDR family NAD(P)-dependent oxidoreductase</fullName>
    </submittedName>
</protein>
<evidence type="ECO:0000313" key="3">
    <source>
        <dbReference type="EMBL" id="XBH06149.1"/>
    </source>
</evidence>
<dbReference type="Pfam" id="PF01370">
    <property type="entry name" value="Epimerase"/>
    <property type="match status" value="1"/>
</dbReference>
<feature type="domain" description="NAD-dependent epimerase/dehydratase" evidence="2">
    <location>
        <begin position="13"/>
        <end position="272"/>
    </location>
</feature>
<evidence type="ECO:0000256" key="1">
    <source>
        <dbReference type="ARBA" id="ARBA00007637"/>
    </source>
</evidence>
<proteinExistence type="inferred from homology"/>
<name>A0AAU7CLI3_9BACT</name>
<dbReference type="EMBL" id="CP155447">
    <property type="protein sequence ID" value="XBH06149.1"/>
    <property type="molecule type" value="Genomic_DNA"/>
</dbReference>
<dbReference type="Gene3D" id="3.40.50.720">
    <property type="entry name" value="NAD(P)-binding Rossmann-like Domain"/>
    <property type="match status" value="1"/>
</dbReference>
<organism evidence="3">
    <name type="scientific">Singulisphaera sp. Ch08</name>
    <dbReference type="NCBI Taxonomy" id="3120278"/>
    <lineage>
        <taxon>Bacteria</taxon>
        <taxon>Pseudomonadati</taxon>
        <taxon>Planctomycetota</taxon>
        <taxon>Planctomycetia</taxon>
        <taxon>Isosphaerales</taxon>
        <taxon>Isosphaeraceae</taxon>
        <taxon>Singulisphaera</taxon>
    </lineage>
</organism>